<dbReference type="GO" id="GO:0016747">
    <property type="term" value="F:acyltransferase activity, transferring groups other than amino-acyl groups"/>
    <property type="evidence" value="ECO:0007669"/>
    <property type="project" value="InterPro"/>
</dbReference>
<dbReference type="InterPro" id="IPR000182">
    <property type="entry name" value="GNAT_dom"/>
</dbReference>
<accession>A0A2R6Y1I1</accession>
<name>A0A2R6Y1I1_9BACL</name>
<dbReference type="PIRSF" id="PIRSF021278">
    <property type="entry name" value="AcuA"/>
    <property type="match status" value="1"/>
</dbReference>
<organism evidence="2 3">
    <name type="scientific">Candidatus Carbonibacillus altaicus</name>
    <dbReference type="NCBI Taxonomy" id="2163959"/>
    <lineage>
        <taxon>Bacteria</taxon>
        <taxon>Bacillati</taxon>
        <taxon>Bacillota</taxon>
        <taxon>Bacilli</taxon>
        <taxon>Bacillales</taxon>
        <taxon>Candidatus Carbonibacillus</taxon>
    </lineage>
</organism>
<evidence type="ECO:0000259" key="1">
    <source>
        <dbReference type="PROSITE" id="PS51186"/>
    </source>
</evidence>
<dbReference type="EMBL" id="PEBX01000025">
    <property type="protein sequence ID" value="PTQ56533.1"/>
    <property type="molecule type" value="Genomic_DNA"/>
</dbReference>
<dbReference type="AlphaFoldDB" id="A0A2R6Y1I1"/>
<gene>
    <name evidence="2" type="ORF">BSOLF_0085</name>
</gene>
<protein>
    <submittedName>
        <fullName evidence="2">Acetyltransferase AcuA, acetyl-CoA synthetase inhibitor</fullName>
    </submittedName>
</protein>
<dbReference type="Proteomes" id="UP000244338">
    <property type="component" value="Unassembled WGS sequence"/>
</dbReference>
<dbReference type="SUPFAM" id="SSF55729">
    <property type="entry name" value="Acyl-CoA N-acyltransferases (Nat)"/>
    <property type="match status" value="1"/>
</dbReference>
<sequence>MSHHREHTVYPPKTYQRETYRFGSTELIVEGPVPPDRLDKLSFHEGLVAFRPPEEQKKALIGIAELPEGRIVIAREQDTVVGYVTFHHPDPLERWADIPHPRIIELGAIEVAPPYRGAGLGKKMLAVAFQDPAMEEFLVFTTEYYWHWDLEGTKLSVWEYRKLMERMMGSAGLVWMATDDPEISAHPANCLMVRIGRHVDRETIEVFDQLRFRHRYMY</sequence>
<evidence type="ECO:0000313" key="2">
    <source>
        <dbReference type="EMBL" id="PTQ56533.1"/>
    </source>
</evidence>
<dbReference type="GO" id="GO:0019152">
    <property type="term" value="F:acetoin dehydrogenase (NAD+) activity"/>
    <property type="evidence" value="ECO:0007669"/>
    <property type="project" value="InterPro"/>
</dbReference>
<dbReference type="GO" id="GO:0045150">
    <property type="term" value="P:acetoin catabolic process"/>
    <property type="evidence" value="ECO:0007669"/>
    <property type="project" value="InterPro"/>
</dbReference>
<evidence type="ECO:0000313" key="3">
    <source>
        <dbReference type="Proteomes" id="UP000244338"/>
    </source>
</evidence>
<dbReference type="PROSITE" id="PS51186">
    <property type="entry name" value="GNAT"/>
    <property type="match status" value="1"/>
</dbReference>
<dbReference type="InterPro" id="IPR024699">
    <property type="entry name" value="AcuA"/>
</dbReference>
<dbReference type="Gene3D" id="3.40.630.30">
    <property type="match status" value="1"/>
</dbReference>
<proteinExistence type="predicted"/>
<dbReference type="InterPro" id="IPR016181">
    <property type="entry name" value="Acyl_CoA_acyltransferase"/>
</dbReference>
<reference evidence="3" key="1">
    <citation type="journal article" date="2018" name="Sci. Rep.">
        <title>Lignite coal burning seam in the remote Altai Mountains harbors a hydrogen-driven thermophilic microbial community.</title>
        <authorList>
            <person name="Kadnikov V.V."/>
            <person name="Mardanov A.V."/>
            <person name="Ivasenko D.A."/>
            <person name="Antsiferov D.V."/>
            <person name="Beletsky A.V."/>
            <person name="Karnachuk O.V."/>
            <person name="Ravin N.V."/>
        </authorList>
    </citation>
    <scope>NUCLEOTIDE SEQUENCE [LARGE SCALE GENOMIC DNA]</scope>
</reference>
<feature type="domain" description="N-acetyltransferase" evidence="1">
    <location>
        <begin position="27"/>
        <end position="181"/>
    </location>
</feature>
<keyword evidence="2" id="KW-0808">Transferase</keyword>
<dbReference type="CDD" id="cd04301">
    <property type="entry name" value="NAT_SF"/>
    <property type="match status" value="1"/>
</dbReference>
<dbReference type="Pfam" id="PF00583">
    <property type="entry name" value="Acetyltransf_1"/>
    <property type="match status" value="1"/>
</dbReference>
<comment type="caution">
    <text evidence="2">The sequence shown here is derived from an EMBL/GenBank/DDBJ whole genome shotgun (WGS) entry which is preliminary data.</text>
</comment>